<dbReference type="Pfam" id="PF01120">
    <property type="entry name" value="Alpha_L_fucos"/>
    <property type="match status" value="1"/>
</dbReference>
<evidence type="ECO:0000313" key="11">
    <source>
        <dbReference type="Proteomes" id="UP000247973"/>
    </source>
</evidence>
<keyword evidence="5" id="KW-0378">Hydrolase</keyword>
<dbReference type="PRINTS" id="PR00741">
    <property type="entry name" value="GLHYDRLASE29"/>
</dbReference>
<comment type="caution">
    <text evidence="10">The sequence shown here is derived from an EMBL/GenBank/DDBJ whole genome shotgun (WGS) entry which is preliminary data.</text>
</comment>
<dbReference type="PIRSF" id="PIRSF001092">
    <property type="entry name" value="Alpha-L-fucosidase"/>
    <property type="match status" value="1"/>
</dbReference>
<dbReference type="SUPFAM" id="SSF51445">
    <property type="entry name" value="(Trans)glycosidases"/>
    <property type="match status" value="1"/>
</dbReference>
<evidence type="ECO:0000256" key="2">
    <source>
        <dbReference type="ARBA" id="ARBA00007951"/>
    </source>
</evidence>
<feature type="chain" id="PRO_5015981958" description="alpha-L-fucosidase" evidence="8">
    <location>
        <begin position="22"/>
        <end position="481"/>
    </location>
</feature>
<name>A0A2V3PSY4_9BACT</name>
<dbReference type="Proteomes" id="UP000247973">
    <property type="component" value="Unassembled WGS sequence"/>
</dbReference>
<feature type="signal peptide" evidence="8">
    <location>
        <begin position="1"/>
        <end position="21"/>
    </location>
</feature>
<keyword evidence="4 8" id="KW-0732">Signal</keyword>
<comment type="similarity">
    <text evidence="2">Belongs to the glycosyl hydrolase 29 family.</text>
</comment>
<dbReference type="PANTHER" id="PTHR10030:SF37">
    <property type="entry name" value="ALPHA-L-FUCOSIDASE-RELATED"/>
    <property type="match status" value="1"/>
</dbReference>
<dbReference type="Gene3D" id="2.60.40.1180">
    <property type="entry name" value="Golgi alpha-mannosidase II"/>
    <property type="match status" value="1"/>
</dbReference>
<comment type="function">
    <text evidence="1">Alpha-L-fucosidase is responsible for hydrolyzing the alpha-1,6-linked fucose joined to the reducing-end N-acetylglucosamine of the carbohydrate moieties of glycoproteins.</text>
</comment>
<evidence type="ECO:0000256" key="3">
    <source>
        <dbReference type="ARBA" id="ARBA00012662"/>
    </source>
</evidence>
<accession>A0A2V3PSY4</accession>
<dbReference type="InterPro" id="IPR057739">
    <property type="entry name" value="Glyco_hydro_29_N"/>
</dbReference>
<dbReference type="InterPro" id="IPR016286">
    <property type="entry name" value="FUC_metazoa-typ"/>
</dbReference>
<dbReference type="RefSeq" id="WP_110309946.1">
    <property type="nucleotide sequence ID" value="NZ_QICL01000005.1"/>
</dbReference>
<dbReference type="EC" id="3.2.1.51" evidence="3"/>
<feature type="site" description="May be important for catalysis" evidence="7">
    <location>
        <position position="301"/>
    </location>
</feature>
<evidence type="ECO:0000256" key="4">
    <source>
        <dbReference type="ARBA" id="ARBA00022729"/>
    </source>
</evidence>
<keyword evidence="6" id="KW-0326">Glycosidase</keyword>
<dbReference type="PANTHER" id="PTHR10030">
    <property type="entry name" value="ALPHA-L-FUCOSIDASE"/>
    <property type="match status" value="1"/>
</dbReference>
<dbReference type="AlphaFoldDB" id="A0A2V3PSY4"/>
<dbReference type="InterPro" id="IPR013780">
    <property type="entry name" value="Glyco_hydro_b"/>
</dbReference>
<organism evidence="10 11">
    <name type="scientific">Dysgonomonas alginatilytica</name>
    <dbReference type="NCBI Taxonomy" id="1605892"/>
    <lineage>
        <taxon>Bacteria</taxon>
        <taxon>Pseudomonadati</taxon>
        <taxon>Bacteroidota</taxon>
        <taxon>Bacteroidia</taxon>
        <taxon>Bacteroidales</taxon>
        <taxon>Dysgonomonadaceae</taxon>
        <taxon>Dysgonomonas</taxon>
    </lineage>
</organism>
<dbReference type="GO" id="GO:0004560">
    <property type="term" value="F:alpha-L-fucosidase activity"/>
    <property type="evidence" value="ECO:0007669"/>
    <property type="project" value="InterPro"/>
</dbReference>
<dbReference type="InterPro" id="IPR017853">
    <property type="entry name" value="GH"/>
</dbReference>
<reference evidence="10 11" key="1">
    <citation type="submission" date="2018-03" db="EMBL/GenBank/DDBJ databases">
        <title>Genomic Encyclopedia of Archaeal and Bacterial Type Strains, Phase II (KMG-II): from individual species to whole genera.</title>
        <authorList>
            <person name="Goeker M."/>
        </authorList>
    </citation>
    <scope>NUCLEOTIDE SEQUENCE [LARGE SCALE GENOMIC DNA]</scope>
    <source>
        <strain evidence="10 11">DSM 100214</strain>
    </source>
</reference>
<evidence type="ECO:0000256" key="1">
    <source>
        <dbReference type="ARBA" id="ARBA00004071"/>
    </source>
</evidence>
<keyword evidence="11" id="KW-1185">Reference proteome</keyword>
<dbReference type="SMART" id="SM00812">
    <property type="entry name" value="Alpha_L_fucos"/>
    <property type="match status" value="1"/>
</dbReference>
<protein>
    <recommendedName>
        <fullName evidence="3">alpha-L-fucosidase</fullName>
        <ecNumber evidence="3">3.2.1.51</ecNumber>
    </recommendedName>
</protein>
<dbReference type="GO" id="GO:0006004">
    <property type="term" value="P:fucose metabolic process"/>
    <property type="evidence" value="ECO:0007669"/>
    <property type="project" value="InterPro"/>
</dbReference>
<dbReference type="OrthoDB" id="1389336at2"/>
<evidence type="ECO:0000259" key="9">
    <source>
        <dbReference type="Pfam" id="PF01120"/>
    </source>
</evidence>
<evidence type="ECO:0000256" key="5">
    <source>
        <dbReference type="ARBA" id="ARBA00022801"/>
    </source>
</evidence>
<evidence type="ECO:0000256" key="8">
    <source>
        <dbReference type="SAM" id="SignalP"/>
    </source>
</evidence>
<dbReference type="Gene3D" id="3.20.20.80">
    <property type="entry name" value="Glycosidases"/>
    <property type="match status" value="1"/>
</dbReference>
<sequence>MKKIMSLIILLSVIFNLQAQQAQQTNQATVGQDKKMEWWREAKFGMFIHWGPYSILGGVYKGHNQNRGGAEWIMNRCKIPVAEYQQITKGFNPTKYDAEAWVKLAKEAGMKYIVITTKHHDGFAMFKSNASKYNIVDFTTYNKDILDELAKACRKHKMKLGFYYSQAQDWNNPGGSVARKLMREGWPNPDSTKIDAYTEANKGYWDPAQQTATMEEYIDKVSVPQIKELLANYGDVAVLWWDTPTQMTDAFAEKISVELAKYPQIIQNDRLKRPNFPGDYKTPEGRVPKAEDIEGVDWETCMNIGSSWGFKSWENAWKPTEVLIRNLITIAARGGNYLLNVGPTPEGEIPEPSVTRLKEMGEWMKINGEAIYGTQRSLIFPTWGECIRKDNKKNTTLYLCVFEWPSDGKLNFTTNSKVKSATLLQNKTNLNIQNVANGIIIDVPAISPDAIATVIKLELDEKLPPLKIVSNSVKTFEILDL</sequence>
<evidence type="ECO:0000256" key="7">
    <source>
        <dbReference type="PIRSR" id="PIRSR001092-1"/>
    </source>
</evidence>
<dbReference type="GO" id="GO:0016139">
    <property type="term" value="P:glycoside catabolic process"/>
    <property type="evidence" value="ECO:0007669"/>
    <property type="project" value="TreeGrafter"/>
</dbReference>
<evidence type="ECO:0000313" key="10">
    <source>
        <dbReference type="EMBL" id="PXV66285.1"/>
    </source>
</evidence>
<feature type="domain" description="Glycoside hydrolase family 29 N-terminal" evidence="9">
    <location>
        <begin position="18"/>
        <end position="369"/>
    </location>
</feature>
<dbReference type="InterPro" id="IPR000933">
    <property type="entry name" value="Glyco_hydro_29"/>
</dbReference>
<dbReference type="EMBL" id="QICL01000005">
    <property type="protein sequence ID" value="PXV66285.1"/>
    <property type="molecule type" value="Genomic_DNA"/>
</dbReference>
<proteinExistence type="inferred from homology"/>
<gene>
    <name evidence="10" type="ORF">CLV62_10536</name>
</gene>
<dbReference type="GO" id="GO:0005764">
    <property type="term" value="C:lysosome"/>
    <property type="evidence" value="ECO:0007669"/>
    <property type="project" value="TreeGrafter"/>
</dbReference>
<evidence type="ECO:0000256" key="6">
    <source>
        <dbReference type="ARBA" id="ARBA00023295"/>
    </source>
</evidence>